<evidence type="ECO:0000256" key="2">
    <source>
        <dbReference type="SAM" id="Phobius"/>
    </source>
</evidence>
<evidence type="ECO:0000313" key="4">
    <source>
        <dbReference type="Proteomes" id="UP000267159"/>
    </source>
</evidence>
<sequence>MEGVTVTEIEIYDTTQPKDPDTGLPPVKARVKQRHDQNGTSRTTEQTAAADTTESDSTLEYDGGELDEVTVTATKTPGLWERMKQGAAWASAIMILAAAGWIIFKIKKR</sequence>
<feature type="transmembrane region" description="Helical" evidence="2">
    <location>
        <begin position="86"/>
        <end position="104"/>
    </location>
</feature>
<keyword evidence="2" id="KW-0812">Transmembrane</keyword>
<comment type="caution">
    <text evidence="3">The sequence shown here is derived from an EMBL/GenBank/DDBJ whole genome shotgun (WGS) entry which is preliminary data.</text>
</comment>
<accession>A0A3L7Z418</accession>
<protein>
    <submittedName>
        <fullName evidence="3">Uncharacterized protein</fullName>
    </submittedName>
</protein>
<evidence type="ECO:0000313" key="3">
    <source>
        <dbReference type="EMBL" id="RLT80886.1"/>
    </source>
</evidence>
<keyword evidence="2" id="KW-0472">Membrane</keyword>
<feature type="region of interest" description="Disordered" evidence="1">
    <location>
        <begin position="1"/>
        <end position="65"/>
    </location>
</feature>
<keyword evidence="2" id="KW-1133">Transmembrane helix</keyword>
<gene>
    <name evidence="3" type="ORF">D7Y07_05740</name>
</gene>
<dbReference type="Proteomes" id="UP000267159">
    <property type="component" value="Unassembled WGS sequence"/>
</dbReference>
<feature type="compositionally biased region" description="Acidic residues" evidence="1">
    <location>
        <begin position="53"/>
        <end position="65"/>
    </location>
</feature>
<feature type="compositionally biased region" description="Low complexity" evidence="1">
    <location>
        <begin position="43"/>
        <end position="52"/>
    </location>
</feature>
<proteinExistence type="predicted"/>
<dbReference type="AlphaFoldDB" id="A0A3L7Z418"/>
<dbReference type="EMBL" id="RAZM01000012">
    <property type="protein sequence ID" value="RLT80886.1"/>
    <property type="molecule type" value="Genomic_DNA"/>
</dbReference>
<evidence type="ECO:0000256" key="1">
    <source>
        <dbReference type="SAM" id="MobiDB-lite"/>
    </source>
</evidence>
<name>A0A3L7Z418_9BACE</name>
<reference evidence="3 4" key="1">
    <citation type="submission" date="2018-09" db="EMBL/GenBank/DDBJ databases">
        <title>Murine metabolic-syndrome-specific gut microbial biobank.</title>
        <authorList>
            <person name="Liu C."/>
        </authorList>
    </citation>
    <scope>NUCLEOTIDE SEQUENCE [LARGE SCALE GENOMIC DNA]</scope>
    <source>
        <strain evidence="3 4">0.1X-D8-26</strain>
    </source>
</reference>
<organism evidence="3 4">
    <name type="scientific">Bacteroides acidifaciens</name>
    <dbReference type="NCBI Taxonomy" id="85831"/>
    <lineage>
        <taxon>Bacteria</taxon>
        <taxon>Pseudomonadati</taxon>
        <taxon>Bacteroidota</taxon>
        <taxon>Bacteroidia</taxon>
        <taxon>Bacteroidales</taxon>
        <taxon>Bacteroidaceae</taxon>
        <taxon>Bacteroides</taxon>
    </lineage>
</organism>